<sequence length="1234" mass="138985">MEFRKKILTSWATVILMMAMMAACHTKTETPFPKNPSGYTTPQAQDFAFPEFKPIQWKKLGQDSVPTITKIKFNLENYPSKHFSTFAFKPLEAPITNTPINWDDPEEIQIDLDTIKKIDVPYLKFILHQPEITLLGPLTKSPGTTSGIIRIGQSEGLIGNAIYSIFDDEKGSIWLSSEKGVHRFTGDQFQNYSFILRNADGNIDPIVDISETSSGKLMMVANSSGVYFLDPILKLVEVYKIGSDYTRGIEDENGNFWFANTSQGIVQLDPEERSMKYMNTLNKKLGFFSAGIFMDSQKNIWMGYNGNLGILNPQRNVIRILGEDEGMTLKSIIYDFFEDPDGTIWLSSFAEKDAFGISLSEKAQYKLGADQGFHNGAKAFNLDSKNRIWVIDNDTITIFDKKKQLLKKIPSGAEFRTTGLPSGSLTDSKGNIWVGTASRGVLLINPTGMLSQHFDKSTGLASNDTWGIGEDKEGRIWMAQYEGINVYDPKTEKLYLVKFPENLNPNNQRSISVLSENRLLVGSVGGFVIIDLDKGEAEIFQFDRKVSRIFWKAHQTADGTIWLGSLDGFFKYTPSDNSFYFINEFSGLASNRVWLVEEDKKGNIWLGNDLGINVLNKEKDKIVYLGKFNGLPSDYVSMIDQSKDGEIIIGGDRGFSILNLDSMSITNVLSEHGMNPPIMYDILTVEDDIFIGTDNGIVEVNRPTSRNPNQPWRFSRFSKPEGFPFNDYNQATAIITSKGIMWWSAAPILSVINQKAELDTLTPQISLTKVNVMDQNPQFANADFIKNKLTESDTIWNSEQTAFYTKSNFPADSSEVEYNKIKWDSLDMISLIPIGMTVPYDLNSFSFTFINPSIQGRDKIVYRYILEGADEKWTDPSPKNSSKNYYNLVPGNYEFKVATSGFNGKWSEPATFKFTILPPWWQTWWAYLLFASLFAALVYIIVYVRSQWLQKENRILEEKVNHRTLQLKEKIDELKNTQTQLIQSEKMASLGELTAGIAHEIQNPLNFVNNFSEVNAELLEELREELANGNLDEVIALTKDISDNEEKISFHGKRADAIVKGMLQHSRSSNGQKDPTDINALADEYLRLSYHGLRAKDKSFNASMETDFDAGMPKINVVAQDVGRVILNLITNAFHAVSEKKQKLNGSEFNPTVKVTTKNLDDHIEILIQDNGNGIPDSVKQKIFQPFFTTKPTGQGTGLGLSLSYDIIRYHGGEILVDSEPGNGAQFKLIIPKN</sequence>
<dbReference type="CDD" id="cd00082">
    <property type="entry name" value="HisKA"/>
    <property type="match status" value="1"/>
</dbReference>
<dbReference type="PROSITE" id="PS50109">
    <property type="entry name" value="HIS_KIN"/>
    <property type="match status" value="1"/>
</dbReference>
<dbReference type="Gene3D" id="3.30.565.10">
    <property type="entry name" value="Histidine kinase-like ATPase, C-terminal domain"/>
    <property type="match status" value="1"/>
</dbReference>
<dbReference type="PROSITE" id="PS51257">
    <property type="entry name" value="PROKAR_LIPOPROTEIN"/>
    <property type="match status" value="1"/>
</dbReference>
<keyword evidence="5" id="KW-0812">Transmembrane</keyword>
<dbReference type="SUPFAM" id="SSF47384">
    <property type="entry name" value="Homodimeric domain of signal transducing histidine kinase"/>
    <property type="match status" value="1"/>
</dbReference>
<dbReference type="Pfam" id="PF07495">
    <property type="entry name" value="Y_Y_Y"/>
    <property type="match status" value="1"/>
</dbReference>
<dbReference type="Pfam" id="PF02518">
    <property type="entry name" value="HATPase_c"/>
    <property type="match status" value="1"/>
</dbReference>
<gene>
    <name evidence="8" type="ORF">J0A69_11155</name>
</gene>
<dbReference type="PANTHER" id="PTHR43547:SF2">
    <property type="entry name" value="HYBRID SIGNAL TRANSDUCTION HISTIDINE KINASE C"/>
    <property type="match status" value="1"/>
</dbReference>
<keyword evidence="4" id="KW-0175">Coiled coil</keyword>
<accession>A0ABS3CFW0</accession>
<evidence type="ECO:0000256" key="6">
    <source>
        <dbReference type="SAM" id="SignalP"/>
    </source>
</evidence>
<dbReference type="Gene3D" id="2.60.40.10">
    <property type="entry name" value="Immunoglobulins"/>
    <property type="match status" value="1"/>
</dbReference>
<dbReference type="RefSeq" id="WP_206586629.1">
    <property type="nucleotide sequence ID" value="NZ_JAFKCU010000002.1"/>
</dbReference>
<dbReference type="PANTHER" id="PTHR43547">
    <property type="entry name" value="TWO-COMPONENT HISTIDINE KINASE"/>
    <property type="match status" value="1"/>
</dbReference>
<dbReference type="InterPro" id="IPR015943">
    <property type="entry name" value="WD40/YVTN_repeat-like_dom_sf"/>
</dbReference>
<protein>
    <recommendedName>
        <fullName evidence="2">histidine kinase</fullName>
        <ecNumber evidence="2">2.7.13.3</ecNumber>
    </recommendedName>
</protein>
<evidence type="ECO:0000259" key="7">
    <source>
        <dbReference type="PROSITE" id="PS50109"/>
    </source>
</evidence>
<keyword evidence="5" id="KW-1133">Transmembrane helix</keyword>
<keyword evidence="9" id="KW-1185">Reference proteome</keyword>
<keyword evidence="3" id="KW-0597">Phosphoprotein</keyword>
<dbReference type="SMART" id="SM00387">
    <property type="entry name" value="HATPase_c"/>
    <property type="match status" value="1"/>
</dbReference>
<dbReference type="InterPro" id="IPR011123">
    <property type="entry name" value="Y_Y_Y"/>
</dbReference>
<evidence type="ECO:0000256" key="3">
    <source>
        <dbReference type="ARBA" id="ARBA00022553"/>
    </source>
</evidence>
<dbReference type="EMBL" id="JAFKCU010000002">
    <property type="protein sequence ID" value="MBN7815992.1"/>
    <property type="molecule type" value="Genomic_DNA"/>
</dbReference>
<dbReference type="InterPro" id="IPR011110">
    <property type="entry name" value="Reg_prop"/>
</dbReference>
<keyword evidence="5" id="KW-0472">Membrane</keyword>
<dbReference type="Proteomes" id="UP000664480">
    <property type="component" value="Unassembled WGS sequence"/>
</dbReference>
<comment type="catalytic activity">
    <reaction evidence="1">
        <text>ATP + protein L-histidine = ADP + protein N-phospho-L-histidine.</text>
        <dbReference type="EC" id="2.7.13.3"/>
    </reaction>
</comment>
<evidence type="ECO:0000256" key="1">
    <source>
        <dbReference type="ARBA" id="ARBA00000085"/>
    </source>
</evidence>
<feature type="transmembrane region" description="Helical" evidence="5">
    <location>
        <begin position="924"/>
        <end position="944"/>
    </location>
</feature>
<feature type="signal peptide" evidence="6">
    <location>
        <begin position="1"/>
        <end position="22"/>
    </location>
</feature>
<dbReference type="EC" id="2.7.13.3" evidence="2"/>
<organism evidence="8 9">
    <name type="scientific">Algoriphagus pacificus</name>
    <dbReference type="NCBI Taxonomy" id="2811234"/>
    <lineage>
        <taxon>Bacteria</taxon>
        <taxon>Pseudomonadati</taxon>
        <taxon>Bacteroidota</taxon>
        <taxon>Cytophagia</taxon>
        <taxon>Cytophagales</taxon>
        <taxon>Cyclobacteriaceae</taxon>
        <taxon>Algoriphagus</taxon>
    </lineage>
</organism>
<feature type="domain" description="Histidine kinase" evidence="7">
    <location>
        <begin position="996"/>
        <end position="1234"/>
    </location>
</feature>
<evidence type="ECO:0000313" key="8">
    <source>
        <dbReference type="EMBL" id="MBN7815992.1"/>
    </source>
</evidence>
<dbReference type="InterPro" id="IPR003594">
    <property type="entry name" value="HATPase_dom"/>
</dbReference>
<proteinExistence type="predicted"/>
<dbReference type="SUPFAM" id="SSF63829">
    <property type="entry name" value="Calcium-dependent phosphotriesterase"/>
    <property type="match status" value="2"/>
</dbReference>
<evidence type="ECO:0000256" key="5">
    <source>
        <dbReference type="SAM" id="Phobius"/>
    </source>
</evidence>
<evidence type="ECO:0000256" key="2">
    <source>
        <dbReference type="ARBA" id="ARBA00012438"/>
    </source>
</evidence>
<dbReference type="SUPFAM" id="SSF55874">
    <property type="entry name" value="ATPase domain of HSP90 chaperone/DNA topoisomerase II/histidine kinase"/>
    <property type="match status" value="1"/>
</dbReference>
<dbReference type="InterPro" id="IPR003661">
    <property type="entry name" value="HisK_dim/P_dom"/>
</dbReference>
<keyword evidence="6" id="KW-0732">Signal</keyword>
<dbReference type="Gene3D" id="2.130.10.10">
    <property type="entry name" value="YVTN repeat-like/Quinoprotein amine dehydrogenase"/>
    <property type="match status" value="3"/>
</dbReference>
<dbReference type="InterPro" id="IPR036097">
    <property type="entry name" value="HisK_dim/P_sf"/>
</dbReference>
<reference evidence="8 9" key="1">
    <citation type="submission" date="2021-03" db="EMBL/GenBank/DDBJ databases">
        <title>novel species isolated from a fishpond in China.</title>
        <authorList>
            <person name="Lu H."/>
            <person name="Cai Z."/>
        </authorList>
    </citation>
    <scope>NUCLEOTIDE SEQUENCE [LARGE SCALE GENOMIC DNA]</scope>
    <source>
        <strain evidence="8 9">YJ13C</strain>
    </source>
</reference>
<evidence type="ECO:0000313" key="9">
    <source>
        <dbReference type="Proteomes" id="UP000664480"/>
    </source>
</evidence>
<dbReference type="Gene3D" id="1.10.287.130">
    <property type="match status" value="1"/>
</dbReference>
<name>A0ABS3CFW0_9BACT</name>
<dbReference type="Pfam" id="PF07494">
    <property type="entry name" value="Reg_prop"/>
    <property type="match status" value="1"/>
</dbReference>
<dbReference type="PRINTS" id="PR00344">
    <property type="entry name" value="BCTRLSENSOR"/>
</dbReference>
<dbReference type="InterPro" id="IPR013783">
    <property type="entry name" value="Ig-like_fold"/>
</dbReference>
<feature type="coiled-coil region" evidence="4">
    <location>
        <begin position="957"/>
        <end position="1028"/>
    </location>
</feature>
<dbReference type="InterPro" id="IPR004358">
    <property type="entry name" value="Sig_transdc_His_kin-like_C"/>
</dbReference>
<evidence type="ECO:0000256" key="4">
    <source>
        <dbReference type="SAM" id="Coils"/>
    </source>
</evidence>
<dbReference type="InterPro" id="IPR036890">
    <property type="entry name" value="HATPase_C_sf"/>
</dbReference>
<feature type="chain" id="PRO_5046424726" description="histidine kinase" evidence="6">
    <location>
        <begin position="23"/>
        <end position="1234"/>
    </location>
</feature>
<comment type="caution">
    <text evidence="8">The sequence shown here is derived from an EMBL/GenBank/DDBJ whole genome shotgun (WGS) entry which is preliminary data.</text>
</comment>
<dbReference type="InterPro" id="IPR005467">
    <property type="entry name" value="His_kinase_dom"/>
</dbReference>